<dbReference type="EC" id="2.5.1.18" evidence="1"/>
<keyword evidence="8" id="KW-1185">Reference proteome</keyword>
<feature type="domain" description="GST C-terminal" evidence="6">
    <location>
        <begin position="94"/>
        <end position="215"/>
    </location>
</feature>
<dbReference type="Gene3D" id="1.20.1050.10">
    <property type="match status" value="1"/>
</dbReference>
<dbReference type="InterPro" id="IPR036249">
    <property type="entry name" value="Thioredoxin-like_sf"/>
</dbReference>
<keyword evidence="2 7" id="KW-0808">Transferase</keyword>
<dbReference type="InterPro" id="IPR036282">
    <property type="entry name" value="Glutathione-S-Trfase_C_sf"/>
</dbReference>
<dbReference type="InterPro" id="IPR045073">
    <property type="entry name" value="Omega/Tau-like"/>
</dbReference>
<dbReference type="InterPro" id="IPR004045">
    <property type="entry name" value="Glutathione_S-Trfase_N"/>
</dbReference>
<dbReference type="SFLD" id="SFLDG00358">
    <property type="entry name" value="Main_(cytGST)"/>
    <property type="match status" value="1"/>
</dbReference>
<evidence type="ECO:0000259" key="6">
    <source>
        <dbReference type="PROSITE" id="PS50405"/>
    </source>
</evidence>
<dbReference type="OrthoDB" id="9813092at2"/>
<dbReference type="GO" id="GO:0045174">
    <property type="term" value="F:glutathione dehydrogenase (ascorbate) activity"/>
    <property type="evidence" value="ECO:0007669"/>
    <property type="project" value="UniProtKB-ARBA"/>
</dbReference>
<dbReference type="Proteomes" id="UP000228945">
    <property type="component" value="Chromosome"/>
</dbReference>
<dbReference type="EMBL" id="CP024201">
    <property type="protein sequence ID" value="ATQ43727.1"/>
    <property type="molecule type" value="Genomic_DNA"/>
</dbReference>
<evidence type="ECO:0000313" key="7">
    <source>
        <dbReference type="EMBL" id="ATQ43727.1"/>
    </source>
</evidence>
<name>A0A2D2B0M0_9CAUL</name>
<dbReference type="PANTHER" id="PTHR43968">
    <property type="match status" value="1"/>
</dbReference>
<dbReference type="SFLD" id="SFLDG01152">
    <property type="entry name" value="Main.3:_Omega-_and_Tau-like"/>
    <property type="match status" value="1"/>
</dbReference>
<sequence>MTSTTPKLTLISFPLCPYVQRAIIALEEKGAPFDVVYIDLANKPDWFLKLSPLGKVPVLKVEREGQEPAVVFESSVIVEYLEETAPGAKLHPADPLERAQHRAWMEYASATLADLYRLNTAVDAADLPQAREAAIAKLRRLEDVLAPEGPYFAGAAFSYVDAAFAPAFRQIGVVDTVAETHLLDGLPRVSAWAKALAERPSVKAAVPTDYPERYLAWLRDKDAAVLKLAA</sequence>
<gene>
    <name evidence="7" type="ORF">CSW64_15665</name>
</gene>
<dbReference type="PROSITE" id="PS50405">
    <property type="entry name" value="GST_CTER"/>
    <property type="match status" value="1"/>
</dbReference>
<dbReference type="SUPFAM" id="SSF47616">
    <property type="entry name" value="GST C-terminal domain-like"/>
    <property type="match status" value="1"/>
</dbReference>
<evidence type="ECO:0000256" key="4">
    <source>
        <dbReference type="ARBA" id="ARBA00047960"/>
    </source>
</evidence>
<evidence type="ECO:0000256" key="1">
    <source>
        <dbReference type="ARBA" id="ARBA00012452"/>
    </source>
</evidence>
<dbReference type="Gene3D" id="3.40.30.10">
    <property type="entry name" value="Glutaredoxin"/>
    <property type="match status" value="1"/>
</dbReference>
<dbReference type="PRINTS" id="PR01625">
    <property type="entry name" value="GSTRNSFRASEO"/>
</dbReference>
<dbReference type="PANTHER" id="PTHR43968:SF6">
    <property type="entry name" value="GLUTATHIONE S-TRANSFERASE OMEGA"/>
    <property type="match status" value="1"/>
</dbReference>
<dbReference type="GO" id="GO:0004364">
    <property type="term" value="F:glutathione transferase activity"/>
    <property type="evidence" value="ECO:0007669"/>
    <property type="project" value="UniProtKB-EC"/>
</dbReference>
<organism evidence="7 8">
    <name type="scientific">Caulobacter mirabilis</name>
    <dbReference type="NCBI Taxonomy" id="69666"/>
    <lineage>
        <taxon>Bacteria</taxon>
        <taxon>Pseudomonadati</taxon>
        <taxon>Pseudomonadota</taxon>
        <taxon>Alphaproteobacteria</taxon>
        <taxon>Caulobacterales</taxon>
        <taxon>Caulobacteraceae</taxon>
        <taxon>Caulobacter</taxon>
    </lineage>
</organism>
<evidence type="ECO:0000313" key="8">
    <source>
        <dbReference type="Proteomes" id="UP000228945"/>
    </source>
</evidence>
<dbReference type="SUPFAM" id="SSF52833">
    <property type="entry name" value="Thioredoxin-like"/>
    <property type="match status" value="1"/>
</dbReference>
<dbReference type="InterPro" id="IPR050983">
    <property type="entry name" value="GST_Omega/HSP26"/>
</dbReference>
<dbReference type="FunFam" id="3.40.30.10:FF:000123">
    <property type="entry name" value="Glutathione transferase o1"/>
    <property type="match status" value="1"/>
</dbReference>
<evidence type="ECO:0000259" key="5">
    <source>
        <dbReference type="PROSITE" id="PS50404"/>
    </source>
</evidence>
<dbReference type="Pfam" id="PF13409">
    <property type="entry name" value="GST_N_2"/>
    <property type="match status" value="1"/>
</dbReference>
<dbReference type="KEGG" id="cmb:CSW64_15665"/>
<keyword evidence="3" id="KW-0560">Oxidoreductase</keyword>
<dbReference type="Pfam" id="PF13410">
    <property type="entry name" value="GST_C_2"/>
    <property type="match status" value="1"/>
</dbReference>
<dbReference type="PROSITE" id="PS50404">
    <property type="entry name" value="GST_NTER"/>
    <property type="match status" value="1"/>
</dbReference>
<proteinExistence type="predicted"/>
<dbReference type="InterPro" id="IPR005442">
    <property type="entry name" value="GST_omega"/>
</dbReference>
<reference evidence="7 8" key="1">
    <citation type="submission" date="2017-10" db="EMBL/GenBank/DDBJ databases">
        <title>Genome sequence of Caulobacter mirabilis FWC38.</title>
        <authorList>
            <person name="Fiebig A."/>
            <person name="Crosson S."/>
        </authorList>
    </citation>
    <scope>NUCLEOTIDE SEQUENCE [LARGE SCALE GENOMIC DNA]</scope>
    <source>
        <strain evidence="7 8">FWC 38</strain>
    </source>
</reference>
<dbReference type="AlphaFoldDB" id="A0A2D2B0M0"/>
<comment type="catalytic activity">
    <reaction evidence="4">
        <text>RX + glutathione = an S-substituted glutathione + a halide anion + H(+)</text>
        <dbReference type="Rhea" id="RHEA:16437"/>
        <dbReference type="ChEBI" id="CHEBI:15378"/>
        <dbReference type="ChEBI" id="CHEBI:16042"/>
        <dbReference type="ChEBI" id="CHEBI:17792"/>
        <dbReference type="ChEBI" id="CHEBI:57925"/>
        <dbReference type="ChEBI" id="CHEBI:90779"/>
        <dbReference type="EC" id="2.5.1.18"/>
    </reaction>
</comment>
<dbReference type="InterPro" id="IPR010987">
    <property type="entry name" value="Glutathione-S-Trfase_C-like"/>
</dbReference>
<dbReference type="SFLD" id="SFLDS00019">
    <property type="entry name" value="Glutathione_Transferase_(cytos"/>
    <property type="match status" value="1"/>
</dbReference>
<dbReference type="InterPro" id="IPR040079">
    <property type="entry name" value="Glutathione_S-Trfase"/>
</dbReference>
<protein>
    <recommendedName>
        <fullName evidence="1">glutathione transferase</fullName>
        <ecNumber evidence="1">2.5.1.18</ecNumber>
    </recommendedName>
</protein>
<evidence type="ECO:0000256" key="3">
    <source>
        <dbReference type="ARBA" id="ARBA00023002"/>
    </source>
</evidence>
<dbReference type="RefSeq" id="WP_099622976.1">
    <property type="nucleotide sequence ID" value="NZ_CP024201.1"/>
</dbReference>
<feature type="domain" description="GST N-terminal" evidence="5">
    <location>
        <begin position="6"/>
        <end position="89"/>
    </location>
</feature>
<dbReference type="GO" id="GO:0005737">
    <property type="term" value="C:cytoplasm"/>
    <property type="evidence" value="ECO:0007669"/>
    <property type="project" value="InterPro"/>
</dbReference>
<evidence type="ECO:0000256" key="2">
    <source>
        <dbReference type="ARBA" id="ARBA00022679"/>
    </source>
</evidence>
<accession>A0A2D2B0M0</accession>